<keyword evidence="5 6" id="KW-0233">DNA recombination</keyword>
<accession>A0A2A5T1U0</accession>
<dbReference type="EMBL" id="NBYY01000025">
    <property type="protein sequence ID" value="PCS22127.1"/>
    <property type="molecule type" value="Genomic_DNA"/>
</dbReference>
<dbReference type="Proteomes" id="UP000219020">
    <property type="component" value="Unassembled WGS sequence"/>
</dbReference>
<evidence type="ECO:0000256" key="3">
    <source>
        <dbReference type="ARBA" id="ARBA00022578"/>
    </source>
</evidence>
<gene>
    <name evidence="7" type="ORF">BTN49_2194</name>
</gene>
<dbReference type="InterPro" id="IPR001207">
    <property type="entry name" value="Transposase_mutator"/>
</dbReference>
<reference evidence="8" key="1">
    <citation type="submission" date="2017-04" db="EMBL/GenBank/DDBJ databases">
        <title>Genome evolution of the luminous symbionts of deep sea anglerfish.</title>
        <authorList>
            <person name="Hendry T.A."/>
        </authorList>
    </citation>
    <scope>NUCLEOTIDE SEQUENCE [LARGE SCALE GENOMIC DNA]</scope>
</reference>
<evidence type="ECO:0000256" key="5">
    <source>
        <dbReference type="ARBA" id="ARBA00023172"/>
    </source>
</evidence>
<name>A0A2A5T1U0_9GAMM</name>
<sequence>MIKFNSTLVPPYLKRTKNIEELIPWLYLRGIFTGDMQLALESLLGKQDKWLSANSVSRLKQKWEAEYDQWHKRDLNKRLYAYI</sequence>
<dbReference type="PANTHER" id="PTHR33217">
    <property type="entry name" value="TRANSPOSASE FOR INSERTION SEQUENCE ELEMENT IS1081"/>
    <property type="match status" value="1"/>
</dbReference>
<dbReference type="PANTHER" id="PTHR33217:SF9">
    <property type="entry name" value="MUTATOR FAMILY TRANSPOSASE"/>
    <property type="match status" value="1"/>
</dbReference>
<organism evidence="7 8">
    <name type="scientific">Candidatus Enterovibrio escicola</name>
    <dbReference type="NCBI Taxonomy" id="1927127"/>
    <lineage>
        <taxon>Bacteria</taxon>
        <taxon>Pseudomonadati</taxon>
        <taxon>Pseudomonadota</taxon>
        <taxon>Gammaproteobacteria</taxon>
        <taxon>Vibrionales</taxon>
        <taxon>Vibrionaceae</taxon>
        <taxon>Enterovibrio</taxon>
    </lineage>
</organism>
<evidence type="ECO:0000313" key="8">
    <source>
        <dbReference type="Proteomes" id="UP000219020"/>
    </source>
</evidence>
<dbReference type="Pfam" id="PF00872">
    <property type="entry name" value="Transposase_mut"/>
    <property type="match status" value="1"/>
</dbReference>
<comment type="function">
    <text evidence="1 6">Required for the transposition of the insertion element.</text>
</comment>
<dbReference type="AlphaFoldDB" id="A0A2A5T1U0"/>
<keyword evidence="3 6" id="KW-0815">Transposition</keyword>
<evidence type="ECO:0000313" key="7">
    <source>
        <dbReference type="EMBL" id="PCS22127.1"/>
    </source>
</evidence>
<proteinExistence type="inferred from homology"/>
<evidence type="ECO:0000256" key="4">
    <source>
        <dbReference type="ARBA" id="ARBA00023125"/>
    </source>
</evidence>
<dbReference type="GO" id="GO:0004803">
    <property type="term" value="F:transposase activity"/>
    <property type="evidence" value="ECO:0007669"/>
    <property type="project" value="UniProtKB-UniRule"/>
</dbReference>
<comment type="caution">
    <text evidence="7">The sequence shown here is derived from an EMBL/GenBank/DDBJ whole genome shotgun (WGS) entry which is preliminary data.</text>
</comment>
<protein>
    <recommendedName>
        <fullName evidence="6">Mutator family transposase</fullName>
    </recommendedName>
</protein>
<keyword evidence="8" id="KW-1185">Reference proteome</keyword>
<evidence type="ECO:0000256" key="2">
    <source>
        <dbReference type="ARBA" id="ARBA00010961"/>
    </source>
</evidence>
<evidence type="ECO:0000256" key="1">
    <source>
        <dbReference type="ARBA" id="ARBA00002190"/>
    </source>
</evidence>
<dbReference type="GO" id="GO:0003677">
    <property type="term" value="F:DNA binding"/>
    <property type="evidence" value="ECO:0007669"/>
    <property type="project" value="UniProtKB-UniRule"/>
</dbReference>
<evidence type="ECO:0000256" key="6">
    <source>
        <dbReference type="RuleBase" id="RU365089"/>
    </source>
</evidence>
<dbReference type="GO" id="GO:0006313">
    <property type="term" value="P:DNA transposition"/>
    <property type="evidence" value="ECO:0007669"/>
    <property type="project" value="UniProtKB-UniRule"/>
</dbReference>
<comment type="similarity">
    <text evidence="2 6">Belongs to the transposase mutator family.</text>
</comment>
<keyword evidence="4 6" id="KW-0238">DNA-binding</keyword>
<keyword evidence="6" id="KW-0814">Transposable element</keyword>